<evidence type="ECO:0000259" key="6">
    <source>
        <dbReference type="Pfam" id="PF03159"/>
    </source>
</evidence>
<dbReference type="InterPro" id="IPR027073">
    <property type="entry name" value="5_3_exoribonuclease"/>
</dbReference>
<feature type="domain" description="Xrn1 N-terminal" evidence="6">
    <location>
        <begin position="1"/>
        <end position="239"/>
    </location>
</feature>
<dbReference type="Pfam" id="PF17846">
    <property type="entry name" value="XRN_M"/>
    <property type="match status" value="1"/>
</dbReference>
<feature type="region of interest" description="Disordered" evidence="5">
    <location>
        <begin position="1377"/>
        <end position="1399"/>
    </location>
</feature>
<reference evidence="11 12" key="1">
    <citation type="submission" date="2013-11" db="EMBL/GenBank/DDBJ databases">
        <title>The Genome Sequence of Phytophthora parasitica P1976.</title>
        <authorList>
            <consortium name="The Broad Institute Genomics Platform"/>
            <person name="Russ C."/>
            <person name="Tyler B."/>
            <person name="Panabieres F."/>
            <person name="Shan W."/>
            <person name="Tripathy S."/>
            <person name="Grunwald N."/>
            <person name="Machado M."/>
            <person name="Johnson C.S."/>
            <person name="Walker B."/>
            <person name="Young S."/>
            <person name="Zeng Q."/>
            <person name="Gargeya S."/>
            <person name="Fitzgerald M."/>
            <person name="Haas B."/>
            <person name="Abouelleil A."/>
            <person name="Allen A.W."/>
            <person name="Alvarado L."/>
            <person name="Arachchi H.M."/>
            <person name="Berlin A.M."/>
            <person name="Chapman S.B."/>
            <person name="Gainer-Dewar J."/>
            <person name="Goldberg J."/>
            <person name="Griggs A."/>
            <person name="Gujja S."/>
            <person name="Hansen M."/>
            <person name="Howarth C."/>
            <person name="Imamovic A."/>
            <person name="Ireland A."/>
            <person name="Larimer J."/>
            <person name="McCowan C."/>
            <person name="Murphy C."/>
            <person name="Pearson M."/>
            <person name="Poon T.W."/>
            <person name="Priest M."/>
            <person name="Roberts A."/>
            <person name="Saif S."/>
            <person name="Shea T."/>
            <person name="Sisk P."/>
            <person name="Sykes S."/>
            <person name="Wortman J."/>
            <person name="Nusbaum C."/>
            <person name="Birren B."/>
        </authorList>
    </citation>
    <scope>NUCLEOTIDE SEQUENCE [LARGE SCALE GENOMIC DNA]</scope>
    <source>
        <strain evidence="11 12">P1976</strain>
    </source>
</reference>
<comment type="similarity">
    <text evidence="4">Belongs to the 5'-3' exonuclease family.</text>
</comment>
<dbReference type="InterPro" id="IPR040992">
    <property type="entry name" value="XRN1_D1"/>
</dbReference>
<dbReference type="InterPro" id="IPR047007">
    <property type="entry name" value="XRN1_D1_sf"/>
</dbReference>
<feature type="domain" description="Exoribonuclease Xrn1 D2/D3" evidence="10">
    <location>
        <begin position="898"/>
        <end position="998"/>
    </location>
</feature>
<dbReference type="CDD" id="cd18673">
    <property type="entry name" value="PIN_XRN1-2-like"/>
    <property type="match status" value="1"/>
</dbReference>
<dbReference type="Gene3D" id="2.30.30.750">
    <property type="match status" value="1"/>
</dbReference>
<dbReference type="PANTHER" id="PTHR12341:SF7">
    <property type="entry name" value="5'-3' EXORIBONUCLEASE 1"/>
    <property type="match status" value="1"/>
</dbReference>
<evidence type="ECO:0000259" key="9">
    <source>
        <dbReference type="Pfam" id="PF18332"/>
    </source>
</evidence>
<evidence type="ECO:0000256" key="4">
    <source>
        <dbReference type="ARBA" id="ARBA00038299"/>
    </source>
</evidence>
<name>A0A080ZU00_PHYNI</name>
<proteinExistence type="inferred from homology"/>
<dbReference type="Proteomes" id="UP000028582">
    <property type="component" value="Unassembled WGS sequence"/>
</dbReference>
<feature type="compositionally biased region" description="Low complexity" evidence="5">
    <location>
        <begin position="1290"/>
        <end position="1305"/>
    </location>
</feature>
<dbReference type="GO" id="GO:0003723">
    <property type="term" value="F:RNA binding"/>
    <property type="evidence" value="ECO:0007669"/>
    <property type="project" value="TreeGrafter"/>
</dbReference>
<accession>A0A080ZU00</accession>
<evidence type="ECO:0000313" key="11">
    <source>
        <dbReference type="EMBL" id="ETO70111.1"/>
    </source>
</evidence>
<evidence type="ECO:0000256" key="1">
    <source>
        <dbReference type="ARBA" id="ARBA00022722"/>
    </source>
</evidence>
<dbReference type="InterPro" id="IPR041106">
    <property type="entry name" value="XRN1_D2_D3"/>
</dbReference>
<feature type="compositionally biased region" description="Basic residues" evidence="5">
    <location>
        <begin position="1534"/>
        <end position="1545"/>
    </location>
</feature>
<dbReference type="GO" id="GO:0005634">
    <property type="term" value="C:nucleus"/>
    <property type="evidence" value="ECO:0007669"/>
    <property type="project" value="TreeGrafter"/>
</dbReference>
<dbReference type="InterPro" id="IPR041385">
    <property type="entry name" value="SH3_12"/>
</dbReference>
<keyword evidence="1" id="KW-0540">Nuclease</keyword>
<dbReference type="InterPro" id="IPR041412">
    <property type="entry name" value="Xrn1_helical"/>
</dbReference>
<dbReference type="Pfam" id="PF03159">
    <property type="entry name" value="XRN_N"/>
    <property type="match status" value="1"/>
</dbReference>
<keyword evidence="3" id="KW-0269">Exonuclease</keyword>
<dbReference type="InterPro" id="IPR047008">
    <property type="entry name" value="XRN1_SH3_sf"/>
</dbReference>
<evidence type="ECO:0000259" key="7">
    <source>
        <dbReference type="Pfam" id="PF17846"/>
    </source>
</evidence>
<evidence type="ECO:0000256" key="2">
    <source>
        <dbReference type="ARBA" id="ARBA00022801"/>
    </source>
</evidence>
<dbReference type="GO" id="GO:0000956">
    <property type="term" value="P:nuclear-transcribed mRNA catabolic process"/>
    <property type="evidence" value="ECO:0007669"/>
    <property type="project" value="TreeGrafter"/>
</dbReference>
<dbReference type="GO" id="GO:0004534">
    <property type="term" value="F:5'-3' RNA exonuclease activity"/>
    <property type="evidence" value="ECO:0007669"/>
    <property type="project" value="TreeGrafter"/>
</dbReference>
<dbReference type="OrthoDB" id="372487at2759"/>
<dbReference type="Pfam" id="PF18334">
    <property type="entry name" value="XRN1_D2_D3"/>
    <property type="match status" value="2"/>
</dbReference>
<dbReference type="Gene3D" id="1.25.40.1050">
    <property type="match status" value="1"/>
</dbReference>
<dbReference type="InterPro" id="IPR004859">
    <property type="entry name" value="Xrn1_N"/>
</dbReference>
<dbReference type="Pfam" id="PF18129">
    <property type="entry name" value="SH3_12"/>
    <property type="match status" value="1"/>
</dbReference>
<feature type="domain" description="Exoribonuclease Xrn1 D2/D3" evidence="10">
    <location>
        <begin position="1057"/>
        <end position="1161"/>
    </location>
</feature>
<evidence type="ECO:0000256" key="5">
    <source>
        <dbReference type="SAM" id="MobiDB-lite"/>
    </source>
</evidence>
<protein>
    <submittedName>
        <fullName evidence="11">Uncharacterized protein</fullName>
    </submittedName>
</protein>
<feature type="compositionally biased region" description="Low complexity" evidence="5">
    <location>
        <begin position="1036"/>
        <end position="1051"/>
    </location>
</feature>
<dbReference type="PANTHER" id="PTHR12341">
    <property type="entry name" value="5'-&gt;3' EXORIBONUCLEASE"/>
    <property type="match status" value="1"/>
</dbReference>
<feature type="compositionally biased region" description="Polar residues" evidence="5">
    <location>
        <begin position="1546"/>
        <end position="1564"/>
    </location>
</feature>
<dbReference type="EMBL" id="ANJA01002410">
    <property type="protein sequence ID" value="ETO70111.1"/>
    <property type="molecule type" value="Genomic_DNA"/>
</dbReference>
<evidence type="ECO:0000313" key="12">
    <source>
        <dbReference type="Proteomes" id="UP000028582"/>
    </source>
</evidence>
<comment type="caution">
    <text evidence="11">The sequence shown here is derived from an EMBL/GenBank/DDBJ whole genome shotgun (WGS) entry which is preliminary data.</text>
</comment>
<evidence type="ECO:0000259" key="8">
    <source>
        <dbReference type="Pfam" id="PF18129"/>
    </source>
</evidence>
<feature type="domain" description="5'-3' exoribonuclease 1 SH3-like" evidence="8">
    <location>
        <begin position="1208"/>
        <end position="1271"/>
    </location>
</feature>
<sequence>MGIPRFYRYMSERYPLLNQPISDVSLLPEFDAFYLDMNGIVHNCTHSDAADDALNSLSLEGQLHGIFTYLDRLITHIIKPKKLVYIAIDGVAPRAKLNQQRSRRFRAGLDRQQAMDKERYMQIKLQDEKDGHKAKSVANKFDSNCITPGTEFLSKLSQHLVYFVRQKMKNDPLWARLEVFFSGSEVPGEGEHKIVEFIRHRKMAEDYEANMRHCMYGSDADLMLLGLMTHEPHFTLVRETVVWGSHHKKVAAKQIEEQQWQLVHLSLFREYLMMEMRVQPPLDGERMLDDFILLTFLLGNDFIPHSPTLEISEDAIPLLLKVYRELLETHKGSYLTLNGKITNVKLLQELFQVIGNQEEEILINRAMEEQRRSGRRGGRQQSKQHDVDAAEVQRAIMALRDDDDDIPPPLLDDEEDEEEAERALLEALDGPEETRMSFELERSDREVLLLVGSESFQDTKWNYYERKYGIKRGNGDAGNKELEQVKKSYMEALVWCLAYYFQGPQSWSWYYPYHYAPMVSDLTDIEDMITNVKFDEDPSVAGPLLPFEQLMSNLPASSANLVPEPYRFLMISPLSPIKHFYPETFAIDMEGKRNAWEGVNLLPFIDVALLKQAIAQYCPDSQLTEAEMRRNKLQRLPIRIVRDLTVLDTLKSTLPGVVGFPDVLYCNTRVEDYDLPPIPGGEFQSKLMDGVVLPLAGFPSLYTVTLESTRIASVGLNCFGMSSRKSSLILQLPVSGNLNDSDNATADEINPRELLGTTVLANWPNLHEVLVVGISTLLGEYRLKQSSRKHNNNRRKQTEVVFTPYGPDEKSAWTYYAQTEVVKLLSGRGIPGSGGIDLGRTGITTVLHVLPLQGMVSNPLTGAIEKKFGETEAFVPAQLTVRNRKLLDARFEETDTLPLSERFPVDSKALITRGKWLGCTAIVRSQDEEQHTVTVHVNTIDQEPPFGYVIAQKITDRFFPGYLVAQKLGISASTLGLITGSVIIKPISADIGLNIRYRKELLLPGYCRLVNRDNSSSNPSDDTNVWRKGDIVKIVGSSGNNSTDNSNSGSSPTKNGSSTAWEYTERAVQLIASYQKEFPEVVRNLSRLPFATTYQGKDVFGIDDTERVEVKAEAVKQWIEQQRLGASEHSKHIPITSEYIALNAVRAMEAAGTLRAKERAKAADEQRRAPVVATVSAADLFRPNPLVNQDLTGQEVSQRSSVNRGAPNLGDRVINISARGVPFGHRGTVVATHVSSRCVEVLFDESFTGGEALYGTTSLDRGKIVAWNNLLCVSVPPGTKKQNHNTRSKQAQNRNAQNNNASQRRTSGGMPVISTNTRVPKKLLKPNDKTVTTPTPLVPPPPPIPSAMPPPPPPEKIQQLIQKWSFDGEVATQVSVKTTTSQQGNGAKASANPTASKPEEKLTPSVAAFFSVAEAAAPTPPADPLMGLFPHQYKHSSTSASLLTPPLPNGAPTPQYMAPPPAYYPTQPPMPGQQPQLFLMPDGSYAPMYASPLPGSYAPQTQTPMPPSEEEYPPLGATPSNDDKKPNTPAAEPKKHHNRGKHKKTNASNESNAAQKQTSPNTQKKWVPKGDTKPKSGPQLLLPSQVMRQQKPQQ</sequence>
<feature type="region of interest" description="Disordered" evidence="5">
    <location>
        <begin position="1491"/>
        <end position="1594"/>
    </location>
</feature>
<keyword evidence="2" id="KW-0378">Hydrolase</keyword>
<gene>
    <name evidence="11" type="ORF">F444_13354</name>
</gene>
<dbReference type="Gene3D" id="3.40.50.12390">
    <property type="match status" value="2"/>
</dbReference>
<feature type="region of interest" description="Disordered" evidence="5">
    <location>
        <begin position="1275"/>
        <end position="1354"/>
    </location>
</feature>
<feature type="compositionally biased region" description="Pro residues" evidence="5">
    <location>
        <begin position="1336"/>
        <end position="1354"/>
    </location>
</feature>
<dbReference type="Gene3D" id="2.170.260.40">
    <property type="match status" value="1"/>
</dbReference>
<feature type="domain" description="Xrn1 helical" evidence="7">
    <location>
        <begin position="283"/>
        <end position="635"/>
    </location>
</feature>
<evidence type="ECO:0000259" key="10">
    <source>
        <dbReference type="Pfam" id="PF18334"/>
    </source>
</evidence>
<organism evidence="11 12">
    <name type="scientific">Phytophthora nicotianae P1976</name>
    <dbReference type="NCBI Taxonomy" id="1317066"/>
    <lineage>
        <taxon>Eukaryota</taxon>
        <taxon>Sar</taxon>
        <taxon>Stramenopiles</taxon>
        <taxon>Oomycota</taxon>
        <taxon>Peronosporomycetes</taxon>
        <taxon>Peronosporales</taxon>
        <taxon>Peronosporaceae</taxon>
        <taxon>Phytophthora</taxon>
    </lineage>
</organism>
<evidence type="ECO:0000256" key="3">
    <source>
        <dbReference type="ARBA" id="ARBA00022839"/>
    </source>
</evidence>
<feature type="region of interest" description="Disordered" evidence="5">
    <location>
        <begin position="1036"/>
        <end position="1058"/>
    </location>
</feature>
<feature type="domain" description="5'-3' exoribonuclease 1 D1" evidence="9">
    <location>
        <begin position="695"/>
        <end position="893"/>
    </location>
</feature>
<dbReference type="Pfam" id="PF18332">
    <property type="entry name" value="XRN1_D1"/>
    <property type="match status" value="1"/>
</dbReference>